<dbReference type="RefSeq" id="WP_338778796.1">
    <property type="nucleotide sequence ID" value="NZ_CP147407.1"/>
</dbReference>
<accession>A0ABZ2NHG8</accession>
<gene>
    <name evidence="3" type="ORF">WCV65_19425</name>
</gene>
<sequence length="210" mass="23804">MNKIIYSFLLIFISTSLIGCNSENTQKTKMEKRAEETKNVESQKEEVEIGKNDERTEQVVQAPTTEKIALSEEEKEYLKVFEDALDNVFLTDYTAVLDLLQEAENKSSLYKDENWKNEFKDRVAKIGTYGNVLREGDKNNGVPEKFKNINTLAVECTELVFMGGVAVLNGATNDDTETISNGINILTYSVNDKLDEINAEAQLTRETFEF</sequence>
<organism evidence="3 4">
    <name type="scientific">Metabacillus sediminis</name>
    <dbReference type="NCBI Taxonomy" id="3117746"/>
    <lineage>
        <taxon>Bacteria</taxon>
        <taxon>Bacillati</taxon>
        <taxon>Bacillota</taxon>
        <taxon>Bacilli</taxon>
        <taxon>Bacillales</taxon>
        <taxon>Bacillaceae</taxon>
        <taxon>Metabacillus</taxon>
    </lineage>
</organism>
<keyword evidence="4" id="KW-1185">Reference proteome</keyword>
<proteinExistence type="predicted"/>
<protein>
    <recommendedName>
        <fullName evidence="5">Lipoprotein</fullName>
    </recommendedName>
</protein>
<dbReference type="PROSITE" id="PS51257">
    <property type="entry name" value="PROKAR_LIPOPROTEIN"/>
    <property type="match status" value="1"/>
</dbReference>
<evidence type="ECO:0000256" key="1">
    <source>
        <dbReference type="SAM" id="MobiDB-lite"/>
    </source>
</evidence>
<evidence type="ECO:0000313" key="3">
    <source>
        <dbReference type="EMBL" id="WXB96676.1"/>
    </source>
</evidence>
<reference evidence="3 4" key="1">
    <citation type="submission" date="2024-02" db="EMBL/GenBank/DDBJ databases">
        <title>Seven novel Bacillus-like species.</title>
        <authorList>
            <person name="Liu G."/>
        </authorList>
    </citation>
    <scope>NUCLEOTIDE SEQUENCE [LARGE SCALE GENOMIC DNA]</scope>
    <source>
        <strain evidence="3 4">FJAT-52054</strain>
    </source>
</reference>
<evidence type="ECO:0000256" key="2">
    <source>
        <dbReference type="SAM" id="SignalP"/>
    </source>
</evidence>
<dbReference type="Proteomes" id="UP001377337">
    <property type="component" value="Chromosome"/>
</dbReference>
<feature type="region of interest" description="Disordered" evidence="1">
    <location>
        <begin position="31"/>
        <end position="51"/>
    </location>
</feature>
<evidence type="ECO:0000313" key="4">
    <source>
        <dbReference type="Proteomes" id="UP001377337"/>
    </source>
</evidence>
<evidence type="ECO:0008006" key="5">
    <source>
        <dbReference type="Google" id="ProtNLM"/>
    </source>
</evidence>
<keyword evidence="2" id="KW-0732">Signal</keyword>
<feature type="signal peptide" evidence="2">
    <location>
        <begin position="1"/>
        <end position="19"/>
    </location>
</feature>
<name>A0ABZ2NHG8_9BACI</name>
<feature type="chain" id="PRO_5045428074" description="Lipoprotein" evidence="2">
    <location>
        <begin position="20"/>
        <end position="210"/>
    </location>
</feature>
<dbReference type="EMBL" id="CP147407">
    <property type="protein sequence ID" value="WXB96676.1"/>
    <property type="molecule type" value="Genomic_DNA"/>
</dbReference>